<reference evidence="2" key="2">
    <citation type="journal article" date="2023" name="Syst. Appl. Microbiol.">
        <title>Govania unica gen. nov., sp. nov., a rare biosphere bacterium that represents a novel family in the class Alphaproteobacteria.</title>
        <authorList>
            <person name="Vandamme P."/>
            <person name="Peeters C."/>
            <person name="Hettiarachchi A."/>
            <person name="Cnockaert M."/>
            <person name="Carlier A."/>
        </authorList>
    </citation>
    <scope>NUCLEOTIDE SEQUENCE</scope>
    <source>
        <strain evidence="2">LMG 31809</strain>
    </source>
</reference>
<keyword evidence="1" id="KW-0732">Signal</keyword>
<comment type="caution">
    <text evidence="2">The sequence shown here is derived from an EMBL/GenBank/DDBJ whole genome shotgun (WGS) entry which is preliminary data.</text>
</comment>
<evidence type="ECO:0000313" key="2">
    <source>
        <dbReference type="EMBL" id="MDA5193269.1"/>
    </source>
</evidence>
<dbReference type="Proteomes" id="UP001141619">
    <property type="component" value="Unassembled WGS sequence"/>
</dbReference>
<dbReference type="RefSeq" id="WP_274942962.1">
    <property type="nucleotide sequence ID" value="NZ_JANWOI010000001.1"/>
</dbReference>
<proteinExistence type="predicted"/>
<feature type="signal peptide" evidence="1">
    <location>
        <begin position="1"/>
        <end position="26"/>
    </location>
</feature>
<dbReference type="EMBL" id="JANWOI010000001">
    <property type="protein sequence ID" value="MDA5193269.1"/>
    <property type="molecule type" value="Genomic_DNA"/>
</dbReference>
<dbReference type="Gene3D" id="2.40.160.130">
    <property type="entry name" value="Capsule assembly protein Wzi"/>
    <property type="match status" value="1"/>
</dbReference>
<dbReference type="Pfam" id="PF14052">
    <property type="entry name" value="Caps_assemb_Wzi"/>
    <property type="match status" value="1"/>
</dbReference>
<protein>
    <submittedName>
        <fullName evidence="2">Capsule assembly Wzi family protein</fullName>
    </submittedName>
</protein>
<sequence>MRHNSLKRILQAAVLAVMFSGNTAYADPWTPMNDLGLRGDIELLADFDVIHGPITTWPIPWGQLASDLNTAGDMALPPHVMAALQRVRGYLPVEEDFNRTRLGGNIAVTNKESFLRDFGAGARDQFDLSVSAQHQWSSTFVKLQAGRQFDTHGGSWKLDGSYAAQLVGNWIFYAGAIDQWWGPGWASSLILSNNARPMPRMGFMRNNPKPIDLPVLRWLGPWQLSSSIAVMNGPRTDYKNPLLANIRLSFNPTRRLEIGMFHDFQFCGEGRLCNFKQFLTNFGVAGLSENINSGDPLTDPGNVMSGLDFRYGWRMKTITSSIYGQLYAEDSSSTTLFKSTSYLAGFSVAAPLQKPGWSMRLVGEYANTVALSELLTGHNQYNMMYDHYIFLYGYRYRGKSVGASQDNDSHLTSLMLSLNAPNNVRYGLKYHHAALNLDDAVLVLNSGSMNRKIVNIVEASVDVPTDMGAFKVTLRAQDNQPNSLRDAHLSAAIEGRWDFLF</sequence>
<feature type="chain" id="PRO_5040800693" evidence="1">
    <location>
        <begin position="27"/>
        <end position="501"/>
    </location>
</feature>
<evidence type="ECO:0000256" key="1">
    <source>
        <dbReference type="SAM" id="SignalP"/>
    </source>
</evidence>
<dbReference type="InterPro" id="IPR038636">
    <property type="entry name" value="Wzi_sf"/>
</dbReference>
<dbReference type="AlphaFoldDB" id="A0A9X3TX70"/>
<accession>A0A9X3TX70</accession>
<organism evidence="2 3">
    <name type="scientific">Govanella unica</name>
    <dbReference type="NCBI Taxonomy" id="2975056"/>
    <lineage>
        <taxon>Bacteria</taxon>
        <taxon>Pseudomonadati</taxon>
        <taxon>Pseudomonadota</taxon>
        <taxon>Alphaproteobacteria</taxon>
        <taxon>Emcibacterales</taxon>
        <taxon>Govanellaceae</taxon>
        <taxon>Govanella</taxon>
    </lineage>
</organism>
<name>A0A9X3TX70_9PROT</name>
<keyword evidence="3" id="KW-1185">Reference proteome</keyword>
<reference evidence="2" key="1">
    <citation type="submission" date="2022-08" db="EMBL/GenBank/DDBJ databases">
        <authorList>
            <person name="Vandamme P."/>
            <person name="Hettiarachchi A."/>
            <person name="Peeters C."/>
            <person name="Cnockaert M."/>
            <person name="Carlier A."/>
        </authorList>
    </citation>
    <scope>NUCLEOTIDE SEQUENCE</scope>
    <source>
        <strain evidence="2">LMG 31809</strain>
    </source>
</reference>
<dbReference type="InterPro" id="IPR026950">
    <property type="entry name" value="Caps_assemb_Wzi"/>
</dbReference>
<gene>
    <name evidence="2" type="ORF">NYP16_04765</name>
</gene>
<evidence type="ECO:0000313" key="3">
    <source>
        <dbReference type="Proteomes" id="UP001141619"/>
    </source>
</evidence>